<sequence>MNKLIVLVKHFVIKHPYLSVILLGLLSSLLGIAIEYIINRDFLYQGIYGLIFYYLITLPYVKFKLSKKK</sequence>
<dbReference type="EMBL" id="NGLB01000007">
    <property type="protein sequence ID" value="OTN93153.1"/>
    <property type="molecule type" value="Genomic_DNA"/>
</dbReference>
<protein>
    <submittedName>
        <fullName evidence="2">Uncharacterized protein</fullName>
    </submittedName>
</protein>
<evidence type="ECO:0000313" key="2">
    <source>
        <dbReference type="EMBL" id="OTN93153.1"/>
    </source>
</evidence>
<dbReference type="AlphaFoldDB" id="A0AB73ND09"/>
<keyword evidence="1" id="KW-1133">Transmembrane helix</keyword>
<comment type="caution">
    <text evidence="2">The sequence shown here is derived from an EMBL/GenBank/DDBJ whole genome shotgun (WGS) entry which is preliminary data.</text>
</comment>
<keyword evidence="1" id="KW-0812">Transmembrane</keyword>
<proteinExistence type="predicted"/>
<feature type="transmembrane region" description="Helical" evidence="1">
    <location>
        <begin position="20"/>
        <end position="38"/>
    </location>
</feature>
<evidence type="ECO:0000256" key="1">
    <source>
        <dbReference type="SAM" id="Phobius"/>
    </source>
</evidence>
<dbReference type="Proteomes" id="UP000194737">
    <property type="component" value="Unassembled WGS sequence"/>
</dbReference>
<gene>
    <name evidence="2" type="ORF">A5804_002946</name>
</gene>
<organism evidence="2 3">
    <name type="scientific">Enterococcus faecium</name>
    <name type="common">Streptococcus faecium</name>
    <dbReference type="NCBI Taxonomy" id="1352"/>
    <lineage>
        <taxon>Bacteria</taxon>
        <taxon>Bacillati</taxon>
        <taxon>Bacillota</taxon>
        <taxon>Bacilli</taxon>
        <taxon>Lactobacillales</taxon>
        <taxon>Enterococcaceae</taxon>
        <taxon>Enterococcus</taxon>
    </lineage>
</organism>
<feature type="transmembrane region" description="Helical" evidence="1">
    <location>
        <begin position="44"/>
        <end position="61"/>
    </location>
</feature>
<name>A0AB73ND09_ENTFC</name>
<reference evidence="2 3" key="1">
    <citation type="submission" date="2017-05" db="EMBL/GenBank/DDBJ databases">
        <title>The Genome Sequence of Enterococcus faecium 6F2_DIV0138.</title>
        <authorList>
            <consortium name="The Broad Institute Genomics Platform"/>
            <consortium name="The Broad Institute Genomic Center for Infectious Diseases"/>
            <person name="Earl A."/>
            <person name="Manson A."/>
            <person name="Schwartman J."/>
            <person name="Gilmore M."/>
            <person name="Abouelleil A."/>
            <person name="Cao P."/>
            <person name="Chapman S."/>
            <person name="Cusick C."/>
            <person name="Shea T."/>
            <person name="Young S."/>
            <person name="Neafsey D."/>
            <person name="Nusbaum C."/>
            <person name="Birren B."/>
        </authorList>
    </citation>
    <scope>NUCLEOTIDE SEQUENCE [LARGE SCALE GENOMIC DNA]</scope>
    <source>
        <strain evidence="2 3">6F2_DIV0138</strain>
    </source>
</reference>
<evidence type="ECO:0000313" key="3">
    <source>
        <dbReference type="Proteomes" id="UP000194737"/>
    </source>
</evidence>
<keyword evidence="1" id="KW-0472">Membrane</keyword>
<accession>A0AB73ND09</accession>